<dbReference type="PRINTS" id="PR00171">
    <property type="entry name" value="SUGRTRNSPORT"/>
</dbReference>
<feature type="transmembrane region" description="Helical" evidence="11">
    <location>
        <begin position="488"/>
        <end position="507"/>
    </location>
</feature>
<dbReference type="Pfam" id="PF00891">
    <property type="entry name" value="Methyltransf_2"/>
    <property type="match status" value="1"/>
</dbReference>
<dbReference type="Pfam" id="PF00083">
    <property type="entry name" value="Sugar_tr"/>
    <property type="match status" value="1"/>
</dbReference>
<evidence type="ECO:0000259" key="12">
    <source>
        <dbReference type="PROSITE" id="PS50850"/>
    </source>
</evidence>
<feature type="region of interest" description="Disordered" evidence="10">
    <location>
        <begin position="797"/>
        <end position="818"/>
    </location>
</feature>
<comment type="caution">
    <text evidence="13">The sequence shown here is derived from an EMBL/GenBank/DDBJ whole genome shotgun (WGS) entry which is preliminary data.</text>
</comment>
<dbReference type="InterPro" id="IPR036390">
    <property type="entry name" value="WH_DNA-bd_sf"/>
</dbReference>
<evidence type="ECO:0000256" key="4">
    <source>
        <dbReference type="ARBA" id="ARBA00022603"/>
    </source>
</evidence>
<feature type="transmembrane region" description="Helical" evidence="11">
    <location>
        <begin position="605"/>
        <end position="629"/>
    </location>
</feature>
<dbReference type="FunFam" id="1.20.1250.20:FF:000134">
    <property type="entry name" value="MFS sugar transporter protein"/>
    <property type="match status" value="1"/>
</dbReference>
<dbReference type="SUPFAM" id="SSF103473">
    <property type="entry name" value="MFS general substrate transporter"/>
    <property type="match status" value="1"/>
</dbReference>
<name>A0A9P4IT97_9PEZI</name>
<dbReference type="GO" id="GO:0005351">
    <property type="term" value="F:carbohydrate:proton symporter activity"/>
    <property type="evidence" value="ECO:0007669"/>
    <property type="project" value="TreeGrafter"/>
</dbReference>
<dbReference type="PROSITE" id="PS00217">
    <property type="entry name" value="SUGAR_TRANSPORT_2"/>
    <property type="match status" value="1"/>
</dbReference>
<dbReference type="EMBL" id="ML996094">
    <property type="protein sequence ID" value="KAF2147921.1"/>
    <property type="molecule type" value="Genomic_DNA"/>
</dbReference>
<keyword evidence="8 11" id="KW-1133">Transmembrane helix</keyword>
<keyword evidence="3" id="KW-0813">Transport</keyword>
<evidence type="ECO:0000256" key="5">
    <source>
        <dbReference type="ARBA" id="ARBA00022679"/>
    </source>
</evidence>
<dbReference type="GO" id="GO:0008171">
    <property type="term" value="F:O-methyltransferase activity"/>
    <property type="evidence" value="ECO:0007669"/>
    <property type="project" value="InterPro"/>
</dbReference>
<dbReference type="SUPFAM" id="SSF53335">
    <property type="entry name" value="S-adenosyl-L-methionine-dependent methyltransferases"/>
    <property type="match status" value="1"/>
</dbReference>
<feature type="transmembrane region" description="Helical" evidence="11">
    <location>
        <begin position="422"/>
        <end position="443"/>
    </location>
</feature>
<dbReference type="Proteomes" id="UP000799439">
    <property type="component" value="Unassembled WGS sequence"/>
</dbReference>
<feature type="domain" description="Major facilitator superfamily (MFS) profile" evidence="12">
    <location>
        <begin position="328"/>
        <end position="759"/>
    </location>
</feature>
<dbReference type="InterPro" id="IPR020846">
    <property type="entry name" value="MFS_dom"/>
</dbReference>
<evidence type="ECO:0000256" key="10">
    <source>
        <dbReference type="SAM" id="MobiDB-lite"/>
    </source>
</evidence>
<keyword evidence="5" id="KW-0808">Transferase</keyword>
<dbReference type="GO" id="GO:0016020">
    <property type="term" value="C:membrane"/>
    <property type="evidence" value="ECO:0007669"/>
    <property type="project" value="UniProtKB-SubCell"/>
</dbReference>
<keyword evidence="9 11" id="KW-0472">Membrane</keyword>
<comment type="subcellular location">
    <subcellularLocation>
        <location evidence="1">Membrane</location>
        <topology evidence="1">Multi-pass membrane protein</topology>
    </subcellularLocation>
</comment>
<gene>
    <name evidence="13" type="ORF">K461DRAFT_272114</name>
</gene>
<dbReference type="InterPro" id="IPR005829">
    <property type="entry name" value="Sugar_transporter_CS"/>
</dbReference>
<evidence type="ECO:0000256" key="3">
    <source>
        <dbReference type="ARBA" id="ARBA00022448"/>
    </source>
</evidence>
<evidence type="ECO:0000256" key="8">
    <source>
        <dbReference type="ARBA" id="ARBA00022989"/>
    </source>
</evidence>
<evidence type="ECO:0000256" key="6">
    <source>
        <dbReference type="ARBA" id="ARBA00022691"/>
    </source>
</evidence>
<feature type="transmembrane region" description="Helical" evidence="11">
    <location>
        <begin position="570"/>
        <end position="593"/>
    </location>
</feature>
<dbReference type="Gene3D" id="3.40.50.150">
    <property type="entry name" value="Vaccinia Virus protein VP39"/>
    <property type="match status" value="1"/>
</dbReference>
<dbReference type="SUPFAM" id="SSF46785">
    <property type="entry name" value="Winged helix' DNA-binding domain"/>
    <property type="match status" value="1"/>
</dbReference>
<organism evidence="13 14">
    <name type="scientific">Myriangium duriaei CBS 260.36</name>
    <dbReference type="NCBI Taxonomy" id="1168546"/>
    <lineage>
        <taxon>Eukaryota</taxon>
        <taxon>Fungi</taxon>
        <taxon>Dikarya</taxon>
        <taxon>Ascomycota</taxon>
        <taxon>Pezizomycotina</taxon>
        <taxon>Dothideomycetes</taxon>
        <taxon>Dothideomycetidae</taxon>
        <taxon>Myriangiales</taxon>
        <taxon>Myriangiaceae</taxon>
        <taxon>Myriangium</taxon>
    </lineage>
</organism>
<keyword evidence="6" id="KW-0949">S-adenosyl-L-methionine</keyword>
<reference evidence="13" key="1">
    <citation type="journal article" date="2020" name="Stud. Mycol.">
        <title>101 Dothideomycetes genomes: a test case for predicting lifestyles and emergence of pathogens.</title>
        <authorList>
            <person name="Haridas S."/>
            <person name="Albert R."/>
            <person name="Binder M."/>
            <person name="Bloem J."/>
            <person name="Labutti K."/>
            <person name="Salamov A."/>
            <person name="Andreopoulos B."/>
            <person name="Baker S."/>
            <person name="Barry K."/>
            <person name="Bills G."/>
            <person name="Bluhm B."/>
            <person name="Cannon C."/>
            <person name="Castanera R."/>
            <person name="Culley D."/>
            <person name="Daum C."/>
            <person name="Ezra D."/>
            <person name="Gonzalez J."/>
            <person name="Henrissat B."/>
            <person name="Kuo A."/>
            <person name="Liang C."/>
            <person name="Lipzen A."/>
            <person name="Lutzoni F."/>
            <person name="Magnuson J."/>
            <person name="Mondo S."/>
            <person name="Nolan M."/>
            <person name="Ohm R."/>
            <person name="Pangilinan J."/>
            <person name="Park H.-J."/>
            <person name="Ramirez L."/>
            <person name="Alfaro M."/>
            <person name="Sun H."/>
            <person name="Tritt A."/>
            <person name="Yoshinaga Y."/>
            <person name="Zwiers L.-H."/>
            <person name="Turgeon B."/>
            <person name="Goodwin S."/>
            <person name="Spatafora J."/>
            <person name="Crous P."/>
            <person name="Grigoriev I."/>
        </authorList>
    </citation>
    <scope>NUCLEOTIDE SEQUENCE</scope>
    <source>
        <strain evidence="13">CBS 260.36</strain>
    </source>
</reference>
<proteinExistence type="inferred from homology"/>
<keyword evidence="4" id="KW-0489">Methyltransferase</keyword>
<accession>A0A9P4IT97</accession>
<dbReference type="InterPro" id="IPR005828">
    <property type="entry name" value="MFS_sugar_transport-like"/>
</dbReference>
<dbReference type="PROSITE" id="PS50850">
    <property type="entry name" value="MFS"/>
    <property type="match status" value="1"/>
</dbReference>
<dbReference type="GO" id="GO:0032259">
    <property type="term" value="P:methylation"/>
    <property type="evidence" value="ECO:0007669"/>
    <property type="project" value="UniProtKB-KW"/>
</dbReference>
<dbReference type="NCBIfam" id="TIGR00879">
    <property type="entry name" value="SP"/>
    <property type="match status" value="1"/>
</dbReference>
<dbReference type="PANTHER" id="PTHR48022">
    <property type="entry name" value="PLASTIDIC GLUCOSE TRANSPORTER 4"/>
    <property type="match status" value="1"/>
</dbReference>
<dbReference type="InterPro" id="IPR016461">
    <property type="entry name" value="COMT-like"/>
</dbReference>
<protein>
    <recommendedName>
        <fullName evidence="12">Major facilitator superfamily (MFS) profile domain-containing protein</fullName>
    </recommendedName>
</protein>
<dbReference type="PANTHER" id="PTHR48022:SF2">
    <property type="entry name" value="PLASTIDIC GLUCOSE TRANSPORTER 4"/>
    <property type="match status" value="1"/>
</dbReference>
<evidence type="ECO:0000313" key="14">
    <source>
        <dbReference type="Proteomes" id="UP000799439"/>
    </source>
</evidence>
<feature type="transmembrane region" description="Helical" evidence="11">
    <location>
        <begin position="734"/>
        <end position="754"/>
    </location>
</feature>
<dbReference type="PROSITE" id="PS51683">
    <property type="entry name" value="SAM_OMT_II"/>
    <property type="match status" value="1"/>
</dbReference>
<feature type="transmembrane region" description="Helical" evidence="11">
    <location>
        <begin position="397"/>
        <end position="416"/>
    </location>
</feature>
<dbReference type="InterPro" id="IPR050360">
    <property type="entry name" value="MFS_Sugar_Transporters"/>
</dbReference>
<feature type="transmembrane region" description="Helical" evidence="11">
    <location>
        <begin position="455"/>
        <end position="476"/>
    </location>
</feature>
<evidence type="ECO:0000256" key="11">
    <source>
        <dbReference type="SAM" id="Phobius"/>
    </source>
</evidence>
<dbReference type="InterPro" id="IPR003663">
    <property type="entry name" value="Sugar/inositol_transpt"/>
</dbReference>
<evidence type="ECO:0000256" key="1">
    <source>
        <dbReference type="ARBA" id="ARBA00004141"/>
    </source>
</evidence>
<dbReference type="OrthoDB" id="5399138at2759"/>
<evidence type="ECO:0000313" key="13">
    <source>
        <dbReference type="EMBL" id="KAF2147921.1"/>
    </source>
</evidence>
<evidence type="ECO:0000256" key="7">
    <source>
        <dbReference type="ARBA" id="ARBA00022692"/>
    </source>
</evidence>
<feature type="transmembrane region" description="Helical" evidence="11">
    <location>
        <begin position="636"/>
        <end position="657"/>
    </location>
</feature>
<sequence>MIAESIPVGGDISYDDISTACGLNVDNVRRILRFAMTNHFFVEARPNHVSHTSASRLLVEDKQFRCSEDPTLSGWGLANNAKAPFFQELEERHPSRFQNVKTAMEAWDSWVPNSPLNENYSWSSVKKMVDIGGGRGLVSQSIASHDPTPRFVVQDLPGVVADASAALPAEFSERITFMAHNMFEEQPVKDADVYFFRSVFHDWPDASCVQILRALIPALKPGARILINDACMPPDGALNPRANRSKRRWDLSMMLLFNARDRENGDWASLFEKADPRFKFLGVRTPDVNVEGIPRAWLLSIIEALSENVMSGREYHQDGSQLSVSFIKGLNYPAWNWLNGEDTGSIGAITEMPHFQSTFGQLSPFMSGLTISIIMLAGAFPSIYAGQLGDKFGRLRIIMAGIMLFVLGVILQGSAFQLPMFIVGRVVGGIGMGMWMPTAGVYVTEIAPSARRGMLMGTLQLAVQAGVCCGYFTAYGTVRVDSSMSWRMIYIIQATVGLVMVGLCFGIPESPRWELLKGRPERARRLLDRLDFSRTEAEKDLFSVVRRESPQPDAIQGLIMIFRRPYRRRTALAFVMLGTIQLSGIDAVVYYAPVLFAQAGLSRTTASFLASGLSAILMFLVVIPALLFIDRLNRRSVTFVGGLLLVGCMLTIGTLYAANAVRPDGPGRFIVIALVFLFGVSYCATWGVVGKIYASEIQPTATRSAANCVATGLNFLANWLVAMITPLLLARSSFSAYFLLGGICALMVLGLWFYMPETKGQSLEAIEEAFKTPFQTRPTAVKIPWQIIKRGLGFGHREERARSGRGGRNKRGTIEPST</sequence>
<feature type="transmembrane region" description="Helical" evidence="11">
    <location>
        <begin position="705"/>
        <end position="728"/>
    </location>
</feature>
<dbReference type="CDD" id="cd02440">
    <property type="entry name" value="AdoMet_MTases"/>
    <property type="match status" value="1"/>
</dbReference>
<dbReference type="Gene3D" id="1.20.1250.20">
    <property type="entry name" value="MFS general substrate transporter like domains"/>
    <property type="match status" value="1"/>
</dbReference>
<dbReference type="Gene3D" id="1.10.10.10">
    <property type="entry name" value="Winged helix-like DNA-binding domain superfamily/Winged helix DNA-binding domain"/>
    <property type="match status" value="1"/>
</dbReference>
<dbReference type="InterPro" id="IPR036259">
    <property type="entry name" value="MFS_trans_sf"/>
</dbReference>
<feature type="transmembrane region" description="Helical" evidence="11">
    <location>
        <begin position="365"/>
        <end position="385"/>
    </location>
</feature>
<evidence type="ECO:0000256" key="9">
    <source>
        <dbReference type="ARBA" id="ARBA00023136"/>
    </source>
</evidence>
<dbReference type="InterPro" id="IPR001077">
    <property type="entry name" value="COMT_C"/>
</dbReference>
<keyword evidence="7 11" id="KW-0812">Transmembrane</keyword>
<feature type="transmembrane region" description="Helical" evidence="11">
    <location>
        <begin position="669"/>
        <end position="693"/>
    </location>
</feature>
<dbReference type="AlphaFoldDB" id="A0A9P4IT97"/>
<dbReference type="InterPro" id="IPR036388">
    <property type="entry name" value="WH-like_DNA-bd_sf"/>
</dbReference>
<keyword evidence="14" id="KW-1185">Reference proteome</keyword>
<dbReference type="InterPro" id="IPR029063">
    <property type="entry name" value="SAM-dependent_MTases_sf"/>
</dbReference>
<comment type="similarity">
    <text evidence="2">Belongs to the major facilitator superfamily. Sugar transporter (TC 2.A.1.1) family.</text>
</comment>
<evidence type="ECO:0000256" key="2">
    <source>
        <dbReference type="ARBA" id="ARBA00010992"/>
    </source>
</evidence>